<evidence type="ECO:0000313" key="16">
    <source>
        <dbReference type="EMBL" id="AKZ17704.1"/>
    </source>
</evidence>
<organism evidence="16">
    <name type="scientific">Tenebrio molitor</name>
    <name type="common">Yellow mealworm beetle</name>
    <dbReference type="NCBI Taxonomy" id="7067"/>
    <lineage>
        <taxon>Eukaryota</taxon>
        <taxon>Metazoa</taxon>
        <taxon>Ecdysozoa</taxon>
        <taxon>Arthropoda</taxon>
        <taxon>Hexapoda</taxon>
        <taxon>Insecta</taxon>
        <taxon>Pterygota</taxon>
        <taxon>Neoptera</taxon>
        <taxon>Endopterygota</taxon>
        <taxon>Coleoptera</taxon>
        <taxon>Polyphaga</taxon>
        <taxon>Cucujiformia</taxon>
        <taxon>Tenebrionidae</taxon>
        <taxon>Tenebrio</taxon>
    </lineage>
</organism>
<reference evidence="16" key="1">
    <citation type="submission" date="2015-02" db="EMBL/GenBank/DDBJ databases">
        <title>Identification of putative odorant-degrading enzyme genes from the yellow mealworm beetle, Tenebrio molitor.</title>
        <authorList>
            <person name="Liu S."/>
        </authorList>
    </citation>
    <scope>NUCLEOTIDE SEQUENCE</scope>
    <source>
        <strain evidence="16">AAU-P</strain>
    </source>
</reference>
<dbReference type="InterPro" id="IPR001128">
    <property type="entry name" value="Cyt_P450"/>
</dbReference>
<evidence type="ECO:0000256" key="4">
    <source>
        <dbReference type="ARBA" id="ARBA00010617"/>
    </source>
</evidence>
<dbReference type="InterPro" id="IPR036396">
    <property type="entry name" value="Cyt_P450_sf"/>
</dbReference>
<dbReference type="RefSeq" id="XP_068902833.1">
    <property type="nucleotide sequence ID" value="XM_069046732.1"/>
</dbReference>
<dbReference type="Gene3D" id="1.10.630.10">
    <property type="entry name" value="Cytochrome P450"/>
    <property type="match status" value="1"/>
</dbReference>
<comment type="cofactor">
    <cofactor evidence="1 13">
        <name>heme</name>
        <dbReference type="ChEBI" id="CHEBI:30413"/>
    </cofactor>
</comment>
<dbReference type="GO" id="GO:0005506">
    <property type="term" value="F:iron ion binding"/>
    <property type="evidence" value="ECO:0007669"/>
    <property type="project" value="InterPro"/>
</dbReference>
<comment type="subcellular location">
    <subcellularLocation>
        <location evidence="3">Endoplasmic reticulum membrane</location>
        <topology evidence="3">Peripheral membrane protein</topology>
    </subcellularLocation>
    <subcellularLocation>
        <location evidence="2">Microsome membrane</location>
        <topology evidence="2">Peripheral membrane protein</topology>
    </subcellularLocation>
</comment>
<evidence type="ECO:0000256" key="6">
    <source>
        <dbReference type="ARBA" id="ARBA00022723"/>
    </source>
</evidence>
<keyword evidence="11 14" id="KW-0503">Monooxygenase</keyword>
<keyword evidence="10 13" id="KW-0408">Iron</keyword>
<dbReference type="PANTHER" id="PTHR24292:SF45">
    <property type="entry name" value="CYTOCHROME P450 6G1-RELATED"/>
    <property type="match status" value="1"/>
</dbReference>
<evidence type="ECO:0000256" key="15">
    <source>
        <dbReference type="SAM" id="Phobius"/>
    </source>
</evidence>
<comment type="similarity">
    <text evidence="4 14">Belongs to the cytochrome P450 family.</text>
</comment>
<keyword evidence="7" id="KW-0256">Endoplasmic reticulum</keyword>
<evidence type="ECO:0000256" key="5">
    <source>
        <dbReference type="ARBA" id="ARBA00022617"/>
    </source>
</evidence>
<feature type="transmembrane region" description="Helical" evidence="15">
    <location>
        <begin position="6"/>
        <end position="22"/>
    </location>
</feature>
<name>A0A0K1YWF4_TENMO</name>
<dbReference type="PROSITE" id="PS00086">
    <property type="entry name" value="CYTOCHROME_P450"/>
    <property type="match status" value="1"/>
</dbReference>
<keyword evidence="12 15" id="KW-0472">Membrane</keyword>
<dbReference type="KEGG" id="tmol:138130294"/>
<dbReference type="PRINTS" id="PR00463">
    <property type="entry name" value="EP450I"/>
</dbReference>
<dbReference type="FunFam" id="1.10.630.10:FF:000042">
    <property type="entry name" value="Cytochrome P450"/>
    <property type="match status" value="1"/>
</dbReference>
<keyword evidence="5 13" id="KW-0349">Heme</keyword>
<dbReference type="CDD" id="cd11056">
    <property type="entry name" value="CYP6-like"/>
    <property type="match status" value="1"/>
</dbReference>
<evidence type="ECO:0000256" key="2">
    <source>
        <dbReference type="ARBA" id="ARBA00004174"/>
    </source>
</evidence>
<dbReference type="GeneID" id="138130294"/>
<keyword evidence="15" id="KW-1133">Transmembrane helix</keyword>
<evidence type="ECO:0000256" key="7">
    <source>
        <dbReference type="ARBA" id="ARBA00022824"/>
    </source>
</evidence>
<dbReference type="GO" id="GO:0004497">
    <property type="term" value="F:monooxygenase activity"/>
    <property type="evidence" value="ECO:0007669"/>
    <property type="project" value="UniProtKB-KW"/>
</dbReference>
<dbReference type="EMBL" id="KP859394">
    <property type="protein sequence ID" value="AKZ17704.1"/>
    <property type="molecule type" value="mRNA"/>
</dbReference>
<evidence type="ECO:0000256" key="11">
    <source>
        <dbReference type="ARBA" id="ARBA00023033"/>
    </source>
</evidence>
<evidence type="ECO:0000256" key="13">
    <source>
        <dbReference type="PIRSR" id="PIRSR602401-1"/>
    </source>
</evidence>
<evidence type="ECO:0000256" key="8">
    <source>
        <dbReference type="ARBA" id="ARBA00022848"/>
    </source>
</evidence>
<dbReference type="GO" id="GO:0005789">
    <property type="term" value="C:endoplasmic reticulum membrane"/>
    <property type="evidence" value="ECO:0007669"/>
    <property type="project" value="UniProtKB-SubCell"/>
</dbReference>
<feature type="binding site" description="axial binding residue" evidence="13">
    <location>
        <position position="439"/>
    </location>
    <ligand>
        <name>heme</name>
        <dbReference type="ChEBI" id="CHEBI:30413"/>
    </ligand>
    <ligandPart>
        <name>Fe</name>
        <dbReference type="ChEBI" id="CHEBI:18248"/>
    </ligandPart>
</feature>
<evidence type="ECO:0000256" key="9">
    <source>
        <dbReference type="ARBA" id="ARBA00023002"/>
    </source>
</evidence>
<dbReference type="SUPFAM" id="SSF48264">
    <property type="entry name" value="Cytochrome P450"/>
    <property type="match status" value="1"/>
</dbReference>
<keyword evidence="15" id="KW-0812">Transmembrane</keyword>
<evidence type="ECO:0000256" key="14">
    <source>
        <dbReference type="RuleBase" id="RU000461"/>
    </source>
</evidence>
<sequence>MWGFSFLILLVFTFIVIYIYFIRHFNHWKNKGVPYVKPLPFFGNIFNGILMRHCMGEIFSDIYSKTMNPFVGFFILDKPCLLIRDPKIIKRILINDFQYFYDRNILNNKRDDPIATHVLFVLKNPEWTEIRSKITPVFTSSKIKTMSKLMEEVAQEMVNYLHKYTEIHPTVEMKDVCVKFTVDVIGSTIFGVTADSFAKQNSKFNEIAKKLFDWDDIVNSFRFRCYFLAPTIVKLFRMKLLNPYCTTFLKKSVLEIMDNRIASKSSRSDLIDILVQMKSNDKQFMDDDMLVAQAIMFFAAGFETTSSTMGFALYELAHNRAIQNKLRYEINQVFEKHGGINFESIKEMEYLDMCVKEILRKYPVLPFLERKANINYNIPETDVVIDKDTPVFVPTLALQHDPQYFPNPEVFDPERFSKANIDQVETFAYLPFGEGRRNCIGARFGKLNTKLGLAYIIKHFVLSASHLTENKIKFNPKAVVLSSVEGIRLNLTRV</sequence>
<dbReference type="PRINTS" id="PR00385">
    <property type="entry name" value="P450"/>
</dbReference>
<protein>
    <submittedName>
        <fullName evidence="16">Cytochrome P450 monooxygenase CYP345C2</fullName>
    </submittedName>
</protein>
<dbReference type="PANTHER" id="PTHR24292">
    <property type="entry name" value="CYTOCHROME P450"/>
    <property type="match status" value="1"/>
</dbReference>
<dbReference type="GO" id="GO:0020037">
    <property type="term" value="F:heme binding"/>
    <property type="evidence" value="ECO:0007669"/>
    <property type="project" value="InterPro"/>
</dbReference>
<dbReference type="Pfam" id="PF00067">
    <property type="entry name" value="p450"/>
    <property type="match status" value="1"/>
</dbReference>
<evidence type="ECO:0000256" key="3">
    <source>
        <dbReference type="ARBA" id="ARBA00004406"/>
    </source>
</evidence>
<dbReference type="InterPro" id="IPR050476">
    <property type="entry name" value="Insect_CytP450_Detox"/>
</dbReference>
<dbReference type="GO" id="GO:0016705">
    <property type="term" value="F:oxidoreductase activity, acting on paired donors, with incorporation or reduction of molecular oxygen"/>
    <property type="evidence" value="ECO:0007669"/>
    <property type="project" value="InterPro"/>
</dbReference>
<dbReference type="InterPro" id="IPR002401">
    <property type="entry name" value="Cyt_P450_E_grp-I"/>
</dbReference>
<evidence type="ECO:0000256" key="1">
    <source>
        <dbReference type="ARBA" id="ARBA00001971"/>
    </source>
</evidence>
<dbReference type="InterPro" id="IPR017972">
    <property type="entry name" value="Cyt_P450_CS"/>
</dbReference>
<keyword evidence="6 13" id="KW-0479">Metal-binding</keyword>
<keyword evidence="9 14" id="KW-0560">Oxidoreductase</keyword>
<dbReference type="AlphaFoldDB" id="A0A0K1YWF4"/>
<accession>A0A0K1YWF4</accession>
<evidence type="ECO:0000256" key="12">
    <source>
        <dbReference type="ARBA" id="ARBA00023136"/>
    </source>
</evidence>
<evidence type="ECO:0000256" key="10">
    <source>
        <dbReference type="ARBA" id="ARBA00023004"/>
    </source>
</evidence>
<proteinExistence type="evidence at transcript level"/>
<keyword evidence="8" id="KW-0492">Microsome</keyword>